<dbReference type="EMBL" id="JANKAS010000004">
    <property type="protein sequence ID" value="MCR1898694.1"/>
    <property type="molecule type" value="Genomic_DNA"/>
</dbReference>
<evidence type="ECO:0000313" key="2">
    <source>
        <dbReference type="Proteomes" id="UP001205748"/>
    </source>
</evidence>
<gene>
    <name evidence="1" type="ORF">NSA47_06775</name>
</gene>
<reference evidence="1" key="1">
    <citation type="submission" date="2022-07" db="EMBL/GenBank/DDBJ databases">
        <title>Enhanced cultured diversity of the mouse gut microbiota enables custom-made synthetic communities.</title>
        <authorList>
            <person name="Afrizal A."/>
        </authorList>
    </citation>
    <scope>NUCLEOTIDE SEQUENCE</scope>
    <source>
        <strain evidence="1">DSM 28593</strain>
    </source>
</reference>
<proteinExistence type="predicted"/>
<comment type="caution">
    <text evidence="1">The sequence shown here is derived from an EMBL/GenBank/DDBJ whole genome shotgun (WGS) entry which is preliminary data.</text>
</comment>
<sequence>MANSKLNAMLFCLHCDEDTQHTIIYKQNKIESIQCEKCGVAIMVDHEYVQQHYKEEIIERVLSKPSRMTKEMEADIGVFFSRLPYRVISKPYRLIKEFYHQKHD</sequence>
<dbReference type="Proteomes" id="UP001205748">
    <property type="component" value="Unassembled WGS sequence"/>
</dbReference>
<protein>
    <submittedName>
        <fullName evidence="1">Bh protein</fullName>
    </submittedName>
</protein>
<dbReference type="AlphaFoldDB" id="A0AAE3L2J6"/>
<evidence type="ECO:0000313" key="1">
    <source>
        <dbReference type="EMBL" id="MCR1898694.1"/>
    </source>
</evidence>
<dbReference type="RefSeq" id="WP_257530285.1">
    <property type="nucleotide sequence ID" value="NZ_JANKAS010000004.1"/>
</dbReference>
<name>A0AAE3L2J6_9FIRM</name>
<organism evidence="1 2">
    <name type="scientific">Irregularibacter muris</name>
    <dbReference type="NCBI Taxonomy" id="1796619"/>
    <lineage>
        <taxon>Bacteria</taxon>
        <taxon>Bacillati</taxon>
        <taxon>Bacillota</taxon>
        <taxon>Clostridia</taxon>
        <taxon>Eubacteriales</taxon>
        <taxon>Eubacteriaceae</taxon>
        <taxon>Irregularibacter</taxon>
    </lineage>
</organism>
<accession>A0AAE3L2J6</accession>
<keyword evidence="2" id="KW-1185">Reference proteome</keyword>